<evidence type="ECO:0000313" key="2">
    <source>
        <dbReference type="EMBL" id="KJJ85767.1"/>
    </source>
</evidence>
<evidence type="ECO:0000313" key="1">
    <source>
        <dbReference type="EMBL" id="KJJ84537.1"/>
    </source>
</evidence>
<keyword evidence="3" id="KW-1185">Reference proteome</keyword>
<sequence length="43" mass="4794">MFSLFIFLCCKNNSNKIKIPTHGFFHRGKGSLPPLDARLSLSG</sequence>
<protein>
    <submittedName>
        <fullName evidence="1">Uncharacterized protein</fullName>
    </submittedName>
</protein>
<dbReference type="Proteomes" id="UP000033428">
    <property type="component" value="Unassembled WGS sequence"/>
</dbReference>
<name>A0A0F0CMP0_9BACT</name>
<reference evidence="1 3" key="1">
    <citation type="submission" date="2015-02" db="EMBL/GenBank/DDBJ databases">
        <title>Single-cell genomics of uncultivated deep-branching MTB reveals a conserved set of magnetosome genes.</title>
        <authorList>
            <person name="Kolinko S."/>
            <person name="Richter M."/>
            <person name="Glockner F.O."/>
            <person name="Brachmann A."/>
            <person name="Schuler D."/>
        </authorList>
    </citation>
    <scope>NUCLEOTIDE SEQUENCE [LARGE SCALE GENOMIC DNA]</scope>
    <source>
        <strain evidence="1">SKK-01</strain>
    </source>
</reference>
<comment type="caution">
    <text evidence="1">The sequence shown here is derived from an EMBL/GenBank/DDBJ whole genome shotgun (WGS) entry which is preliminary data.</text>
</comment>
<proteinExistence type="predicted"/>
<gene>
    <name evidence="2" type="ORF">OMAG_000366</name>
    <name evidence="1" type="ORF">OMAG_001596</name>
</gene>
<organism evidence="1 3">
    <name type="scientific">Candidatus Omnitrophus magneticus</name>
    <dbReference type="NCBI Taxonomy" id="1609969"/>
    <lineage>
        <taxon>Bacteria</taxon>
        <taxon>Pseudomonadati</taxon>
        <taxon>Candidatus Omnitrophota</taxon>
        <taxon>Candidatus Omnitrophus</taxon>
    </lineage>
</organism>
<evidence type="ECO:0000313" key="3">
    <source>
        <dbReference type="Proteomes" id="UP000033428"/>
    </source>
</evidence>
<accession>A0A0F0CMP0</accession>
<dbReference type="EMBL" id="JYNY01000078">
    <property type="protein sequence ID" value="KJJ85767.1"/>
    <property type="molecule type" value="Genomic_DNA"/>
</dbReference>
<dbReference type="EMBL" id="JYNY01000338">
    <property type="protein sequence ID" value="KJJ84537.1"/>
    <property type="molecule type" value="Genomic_DNA"/>
</dbReference>
<dbReference type="AlphaFoldDB" id="A0A0F0CMP0"/>